<dbReference type="InterPro" id="IPR013325">
    <property type="entry name" value="RNA_pol_sigma_r2"/>
</dbReference>
<dbReference type="InterPro" id="IPR039425">
    <property type="entry name" value="RNA_pol_sigma-70-like"/>
</dbReference>
<protein>
    <submittedName>
        <fullName evidence="7">RNA polymerase sigma-70 factor (ECF subfamily)</fullName>
    </submittedName>
</protein>
<organism evidence="7 8">
    <name type="scientific">Dysgonomonas hofstadii</name>
    <dbReference type="NCBI Taxonomy" id="637886"/>
    <lineage>
        <taxon>Bacteria</taxon>
        <taxon>Pseudomonadati</taxon>
        <taxon>Bacteroidota</taxon>
        <taxon>Bacteroidia</taxon>
        <taxon>Bacteroidales</taxon>
        <taxon>Dysgonomonadaceae</taxon>
        <taxon>Dysgonomonas</taxon>
    </lineage>
</organism>
<dbReference type="Gene3D" id="1.10.1740.10">
    <property type="match status" value="1"/>
</dbReference>
<evidence type="ECO:0000259" key="6">
    <source>
        <dbReference type="Pfam" id="PF08281"/>
    </source>
</evidence>
<sequence>MKDTLSNYSKEANFKTLYEKYYAPFCLYAKRFIEDRHLREDIVSDVFAMLWRKRDEIDLKSETVLAYLKMCVKNSCLNHIRHLHYEIEYAESYKNKKPLYELAPDSVYNLEELYELLYQSLEKLPENYRIVFSKRFFEGKTHAEIAEEMQLSVKSIDRYKQKVIEILRQDLKDYLPLLFIVCSYS</sequence>
<evidence type="ECO:0000313" key="8">
    <source>
        <dbReference type="Proteomes" id="UP000555103"/>
    </source>
</evidence>
<name>A0A840CS81_9BACT</name>
<dbReference type="InterPro" id="IPR036388">
    <property type="entry name" value="WH-like_DNA-bd_sf"/>
</dbReference>
<reference evidence="7 8" key="1">
    <citation type="submission" date="2020-08" db="EMBL/GenBank/DDBJ databases">
        <title>Genomic Encyclopedia of Type Strains, Phase IV (KMG-IV): sequencing the most valuable type-strain genomes for metagenomic binning, comparative biology and taxonomic classification.</title>
        <authorList>
            <person name="Goeker M."/>
        </authorList>
    </citation>
    <scope>NUCLEOTIDE SEQUENCE [LARGE SCALE GENOMIC DNA]</scope>
    <source>
        <strain evidence="7 8">DSM 104969</strain>
    </source>
</reference>
<dbReference type="EMBL" id="JACIEP010000008">
    <property type="protein sequence ID" value="MBB4036504.1"/>
    <property type="molecule type" value="Genomic_DNA"/>
</dbReference>
<dbReference type="Proteomes" id="UP000555103">
    <property type="component" value="Unassembled WGS sequence"/>
</dbReference>
<comment type="similarity">
    <text evidence="1">Belongs to the sigma-70 factor family. ECF subfamily.</text>
</comment>
<dbReference type="GO" id="GO:0006352">
    <property type="term" value="P:DNA-templated transcription initiation"/>
    <property type="evidence" value="ECO:0007669"/>
    <property type="project" value="InterPro"/>
</dbReference>
<keyword evidence="8" id="KW-1185">Reference proteome</keyword>
<dbReference type="GO" id="GO:0016987">
    <property type="term" value="F:sigma factor activity"/>
    <property type="evidence" value="ECO:0007669"/>
    <property type="project" value="UniProtKB-KW"/>
</dbReference>
<keyword evidence="4" id="KW-0804">Transcription</keyword>
<dbReference type="Pfam" id="PF08281">
    <property type="entry name" value="Sigma70_r4_2"/>
    <property type="match status" value="1"/>
</dbReference>
<keyword evidence="3" id="KW-0731">Sigma factor</keyword>
<dbReference type="SUPFAM" id="SSF88659">
    <property type="entry name" value="Sigma3 and sigma4 domains of RNA polymerase sigma factors"/>
    <property type="match status" value="1"/>
</dbReference>
<dbReference type="GO" id="GO:0003677">
    <property type="term" value="F:DNA binding"/>
    <property type="evidence" value="ECO:0007669"/>
    <property type="project" value="InterPro"/>
</dbReference>
<feature type="domain" description="RNA polymerase sigma-70 region 2" evidence="5">
    <location>
        <begin position="17"/>
        <end position="82"/>
    </location>
</feature>
<dbReference type="Gene3D" id="1.10.10.10">
    <property type="entry name" value="Winged helix-like DNA-binding domain superfamily/Winged helix DNA-binding domain"/>
    <property type="match status" value="1"/>
</dbReference>
<dbReference type="PANTHER" id="PTHR43133">
    <property type="entry name" value="RNA POLYMERASE ECF-TYPE SIGMA FACTO"/>
    <property type="match status" value="1"/>
</dbReference>
<evidence type="ECO:0000256" key="4">
    <source>
        <dbReference type="ARBA" id="ARBA00023163"/>
    </source>
</evidence>
<comment type="caution">
    <text evidence="7">The sequence shown here is derived from an EMBL/GenBank/DDBJ whole genome shotgun (WGS) entry which is preliminary data.</text>
</comment>
<dbReference type="PANTHER" id="PTHR43133:SF46">
    <property type="entry name" value="RNA POLYMERASE SIGMA-70 FACTOR ECF SUBFAMILY"/>
    <property type="match status" value="1"/>
</dbReference>
<evidence type="ECO:0000259" key="5">
    <source>
        <dbReference type="Pfam" id="PF04542"/>
    </source>
</evidence>
<dbReference type="NCBIfam" id="TIGR02985">
    <property type="entry name" value="Sig70_bacteroi1"/>
    <property type="match status" value="1"/>
</dbReference>
<evidence type="ECO:0000256" key="1">
    <source>
        <dbReference type="ARBA" id="ARBA00010641"/>
    </source>
</evidence>
<keyword evidence="2" id="KW-0805">Transcription regulation</keyword>
<dbReference type="InterPro" id="IPR013249">
    <property type="entry name" value="RNA_pol_sigma70_r4_t2"/>
</dbReference>
<accession>A0A840CS81</accession>
<dbReference type="InterPro" id="IPR014284">
    <property type="entry name" value="RNA_pol_sigma-70_dom"/>
</dbReference>
<dbReference type="SUPFAM" id="SSF88946">
    <property type="entry name" value="Sigma2 domain of RNA polymerase sigma factors"/>
    <property type="match status" value="1"/>
</dbReference>
<dbReference type="Pfam" id="PF04542">
    <property type="entry name" value="Sigma70_r2"/>
    <property type="match status" value="1"/>
</dbReference>
<dbReference type="CDD" id="cd06171">
    <property type="entry name" value="Sigma70_r4"/>
    <property type="match status" value="1"/>
</dbReference>
<evidence type="ECO:0000313" key="7">
    <source>
        <dbReference type="EMBL" id="MBB4036504.1"/>
    </source>
</evidence>
<dbReference type="InterPro" id="IPR013324">
    <property type="entry name" value="RNA_pol_sigma_r3/r4-like"/>
</dbReference>
<dbReference type="InterPro" id="IPR007627">
    <property type="entry name" value="RNA_pol_sigma70_r2"/>
</dbReference>
<evidence type="ECO:0000256" key="3">
    <source>
        <dbReference type="ARBA" id="ARBA00023082"/>
    </source>
</evidence>
<evidence type="ECO:0000256" key="2">
    <source>
        <dbReference type="ARBA" id="ARBA00023015"/>
    </source>
</evidence>
<dbReference type="InterPro" id="IPR014327">
    <property type="entry name" value="RNA_pol_sigma70_bacteroid"/>
</dbReference>
<dbReference type="NCBIfam" id="TIGR02937">
    <property type="entry name" value="sigma70-ECF"/>
    <property type="match status" value="1"/>
</dbReference>
<feature type="domain" description="RNA polymerase sigma factor 70 region 4 type 2" evidence="6">
    <location>
        <begin position="115"/>
        <end position="161"/>
    </location>
</feature>
<proteinExistence type="inferred from homology"/>
<dbReference type="RefSeq" id="WP_183307406.1">
    <property type="nucleotide sequence ID" value="NZ_JACIEP010000008.1"/>
</dbReference>
<dbReference type="AlphaFoldDB" id="A0A840CS81"/>
<gene>
    <name evidence="7" type="ORF">GGR21_002410</name>
</gene>